<evidence type="ECO:0000313" key="1">
    <source>
        <dbReference type="EMBL" id="MED6110889.1"/>
    </source>
</evidence>
<reference evidence="1 2" key="1">
    <citation type="journal article" date="2023" name="Plants (Basel)">
        <title>Bridging the Gap: Combining Genomics and Transcriptomics Approaches to Understand Stylosanthes scabra, an Orphan Legume from the Brazilian Caatinga.</title>
        <authorList>
            <person name="Ferreira-Neto J.R.C."/>
            <person name="da Silva M.D."/>
            <person name="Binneck E."/>
            <person name="de Melo N.F."/>
            <person name="da Silva R.H."/>
            <person name="de Melo A.L.T.M."/>
            <person name="Pandolfi V."/>
            <person name="Bustamante F.O."/>
            <person name="Brasileiro-Vidal A.C."/>
            <person name="Benko-Iseppon A.M."/>
        </authorList>
    </citation>
    <scope>NUCLEOTIDE SEQUENCE [LARGE SCALE GENOMIC DNA]</scope>
    <source>
        <tissue evidence="1">Leaves</tissue>
    </source>
</reference>
<keyword evidence="2" id="KW-1185">Reference proteome</keyword>
<dbReference type="Proteomes" id="UP001341840">
    <property type="component" value="Unassembled WGS sequence"/>
</dbReference>
<organism evidence="1 2">
    <name type="scientific">Stylosanthes scabra</name>
    <dbReference type="NCBI Taxonomy" id="79078"/>
    <lineage>
        <taxon>Eukaryota</taxon>
        <taxon>Viridiplantae</taxon>
        <taxon>Streptophyta</taxon>
        <taxon>Embryophyta</taxon>
        <taxon>Tracheophyta</taxon>
        <taxon>Spermatophyta</taxon>
        <taxon>Magnoliopsida</taxon>
        <taxon>eudicotyledons</taxon>
        <taxon>Gunneridae</taxon>
        <taxon>Pentapetalae</taxon>
        <taxon>rosids</taxon>
        <taxon>fabids</taxon>
        <taxon>Fabales</taxon>
        <taxon>Fabaceae</taxon>
        <taxon>Papilionoideae</taxon>
        <taxon>50 kb inversion clade</taxon>
        <taxon>dalbergioids sensu lato</taxon>
        <taxon>Dalbergieae</taxon>
        <taxon>Pterocarpus clade</taxon>
        <taxon>Stylosanthes</taxon>
    </lineage>
</organism>
<protein>
    <submittedName>
        <fullName evidence="1">Uncharacterized protein</fullName>
    </submittedName>
</protein>
<evidence type="ECO:0000313" key="2">
    <source>
        <dbReference type="Proteomes" id="UP001341840"/>
    </source>
</evidence>
<name>A0ABU6QG23_9FABA</name>
<dbReference type="EMBL" id="JASCZI010000300">
    <property type="protein sequence ID" value="MED6110889.1"/>
    <property type="molecule type" value="Genomic_DNA"/>
</dbReference>
<accession>A0ABU6QG23</accession>
<gene>
    <name evidence="1" type="ORF">PIB30_047181</name>
</gene>
<proteinExistence type="predicted"/>
<sequence>MQWNRDDLGYVSEPERTLLRRRREARRRARQAALEQQLNMAAEHHDDNLNLENNQNRVTLGQYINPLRTQAFLNSMFYDGLTLQSRAQIDSLAGGSLHTKTVEEAQDLIELVANNQYLYSTPSERGTIKKGVMEAEAIDTLVAQNKALINLLNNKLGNVQLAVANTQIGPCDLC</sequence>
<comment type="caution">
    <text evidence="1">The sequence shown here is derived from an EMBL/GenBank/DDBJ whole genome shotgun (WGS) entry which is preliminary data.</text>
</comment>